<keyword evidence="2" id="KW-0328">Glycosyltransferase</keyword>
<dbReference type="RefSeq" id="WP_337309183.1">
    <property type="nucleotide sequence ID" value="NZ_JAEKNS010000032.1"/>
</dbReference>
<organism evidence="6 7">
    <name type="scientific">Candidatus Aeolococcus gillhamiae</name>
    <dbReference type="NCBI Taxonomy" id="3127015"/>
    <lineage>
        <taxon>Bacteria</taxon>
        <taxon>Bacillati</taxon>
        <taxon>Candidatus Dormiibacterota</taxon>
        <taxon>Candidatus Dormibacteria</taxon>
        <taxon>Candidatus Aeolococcales</taxon>
        <taxon>Candidatus Aeolococcaceae</taxon>
        <taxon>Candidatus Aeolococcus</taxon>
    </lineage>
</organism>
<protein>
    <recommendedName>
        <fullName evidence="4">Trehalose synthase N-terminal domain-containing protein</fullName>
    </recommendedName>
</protein>
<evidence type="ECO:0000256" key="1">
    <source>
        <dbReference type="ARBA" id="ARBA00009481"/>
    </source>
</evidence>
<dbReference type="SUPFAM" id="SSF53756">
    <property type="entry name" value="UDP-Glycosyltransferase/glycogen phosphorylase"/>
    <property type="match status" value="1"/>
</dbReference>
<keyword evidence="3" id="KW-0808">Transferase</keyword>
<dbReference type="EMBL" id="QHBU01000238">
    <property type="protein sequence ID" value="PZR78835.1"/>
    <property type="molecule type" value="Genomic_DNA"/>
</dbReference>
<comment type="similarity">
    <text evidence="1">Belongs to the glycosyltransferase group 1 family. Glycosyltransferase 4 subfamily.</text>
</comment>
<evidence type="ECO:0000313" key="5">
    <source>
        <dbReference type="EMBL" id="MBJ7593677.1"/>
    </source>
</evidence>
<evidence type="ECO:0000256" key="2">
    <source>
        <dbReference type="ARBA" id="ARBA00022676"/>
    </source>
</evidence>
<sequence length="327" mass="35600">MPDISEVEVGAVDPERFETVLSKEQVADLDSAIADARQLFEGRTIWNVNSTAHGGGVAEMLTALLPYARGVGVDTRWLVIAGDENFFVVTKRIHNRLHGAPGDGQGLSDDDRRHYEEVLKDQAEQLIQRFKQGDVIILHDPQTAGLIPPLVDAGFCVVWRCHVGMDTPNDDARDTWNFLLPYVHRAARCIFSREAFAWEGLEKDRIIVVAPSIDPFSTKNFEMDPASVHAILTATGIVDDSDGSAATYQRVDGSPGRIEHTATIVEASRLGSETPLVLQVSRWDRLKDPIGVLEGFVGGVIATCDAHLLLAGPSVAEVADDPEGAET</sequence>
<evidence type="ECO:0000313" key="8">
    <source>
        <dbReference type="Proteomes" id="UP000606991"/>
    </source>
</evidence>
<dbReference type="InterPro" id="IPR052078">
    <property type="entry name" value="Trehalose_Metab_GTase"/>
</dbReference>
<dbReference type="Proteomes" id="UP000606991">
    <property type="component" value="Unassembled WGS sequence"/>
</dbReference>
<dbReference type="AlphaFoldDB" id="A0A2W5Z7K0"/>
<comment type="caution">
    <text evidence="6">The sequence shown here is derived from an EMBL/GenBank/DDBJ whole genome shotgun (WGS) entry which is preliminary data.</text>
</comment>
<reference evidence="6" key="2">
    <citation type="submission" date="2018-05" db="EMBL/GenBank/DDBJ databases">
        <authorList>
            <person name="Ferrari B."/>
        </authorList>
    </citation>
    <scope>NUCLEOTIDE SEQUENCE</scope>
    <source>
        <strain evidence="6">RRmetagenome_bin12</strain>
    </source>
</reference>
<evidence type="ECO:0000256" key="3">
    <source>
        <dbReference type="ARBA" id="ARBA00022679"/>
    </source>
</evidence>
<reference evidence="5 8" key="3">
    <citation type="submission" date="2020-10" db="EMBL/GenBank/DDBJ databases">
        <title>Ca. Dormibacterota MAGs.</title>
        <authorList>
            <person name="Montgomery K."/>
        </authorList>
    </citation>
    <scope>NUCLEOTIDE SEQUENCE [LARGE SCALE GENOMIC DNA]</scope>
    <source>
        <strain evidence="5">SC8812_S17_18</strain>
    </source>
</reference>
<dbReference type="EMBL" id="JAEKNS010000032">
    <property type="protein sequence ID" value="MBJ7593677.1"/>
    <property type="molecule type" value="Genomic_DNA"/>
</dbReference>
<proteinExistence type="inferred from homology"/>
<accession>A0A2W5Z7K0</accession>
<name>A0A2W5Z7K0_9BACT</name>
<dbReference type="GO" id="GO:0016757">
    <property type="term" value="F:glycosyltransferase activity"/>
    <property type="evidence" value="ECO:0007669"/>
    <property type="project" value="UniProtKB-KW"/>
</dbReference>
<dbReference type="Gene3D" id="3.40.50.2000">
    <property type="entry name" value="Glycogen Phosphorylase B"/>
    <property type="match status" value="1"/>
</dbReference>
<dbReference type="InterPro" id="IPR049438">
    <property type="entry name" value="TreT_GT1"/>
</dbReference>
<gene>
    <name evidence="6" type="ORF">DLM65_11955</name>
    <name evidence="5" type="ORF">JF886_02250</name>
</gene>
<evidence type="ECO:0000259" key="4">
    <source>
        <dbReference type="Pfam" id="PF21269"/>
    </source>
</evidence>
<dbReference type="PANTHER" id="PTHR47779:SF1">
    <property type="entry name" value="SYNTHASE (CCG-9), PUTATIVE (AFU_ORTHOLOGUE AFUA_3G12100)-RELATED"/>
    <property type="match status" value="1"/>
</dbReference>
<dbReference type="PANTHER" id="PTHR47779">
    <property type="entry name" value="SYNTHASE (CCG-9), PUTATIVE (AFU_ORTHOLOGUE AFUA_3G12100)-RELATED"/>
    <property type="match status" value="1"/>
</dbReference>
<feature type="domain" description="Trehalose synthase N-terminal" evidence="4">
    <location>
        <begin position="47"/>
        <end position="197"/>
    </location>
</feature>
<accession>A0A934N8Y0</accession>
<evidence type="ECO:0000313" key="6">
    <source>
        <dbReference type="EMBL" id="PZR78835.1"/>
    </source>
</evidence>
<reference evidence="6 7" key="1">
    <citation type="journal article" date="2017" name="Nature">
        <title>Atmospheric trace gases support primary production in Antarctic desert surface soil.</title>
        <authorList>
            <person name="Ji M."/>
            <person name="Greening C."/>
            <person name="Vanwonterghem I."/>
            <person name="Carere C.R."/>
            <person name="Bay S.K."/>
            <person name="Steen J.A."/>
            <person name="Montgomery K."/>
            <person name="Lines T."/>
            <person name="Beardall J."/>
            <person name="van Dorst J."/>
            <person name="Snape I."/>
            <person name="Stott M.B."/>
            <person name="Hugenholtz P."/>
            <person name="Ferrari B.C."/>
        </authorList>
    </citation>
    <scope>NUCLEOTIDE SEQUENCE [LARGE SCALE GENOMIC DNA]</scope>
    <source>
        <strain evidence="6">RRmetagenome_bin12</strain>
    </source>
</reference>
<evidence type="ECO:0000313" key="7">
    <source>
        <dbReference type="Proteomes" id="UP000248724"/>
    </source>
</evidence>
<dbReference type="Pfam" id="PF21269">
    <property type="entry name" value="TreT_GT1"/>
    <property type="match status" value="1"/>
</dbReference>
<dbReference type="Proteomes" id="UP000248724">
    <property type="component" value="Unassembled WGS sequence"/>
</dbReference>